<keyword evidence="3" id="KW-1185">Reference proteome</keyword>
<dbReference type="Proteomes" id="UP001168435">
    <property type="component" value="Unassembled WGS sequence"/>
</dbReference>
<keyword evidence="2" id="KW-0808">Transferase</keyword>
<sequence length="351" mass="40445">MTFHCSYNFGSALQAYAIQEAISKLGHSVHLIDYRSNNWEQYRLIDPKHPRKTIRTLRRFKRFWSREVAFKKFAAQRFQLTRRFDWRNEKKLEVLQRENDCFVCGSDQIWNLDCTQGVVEPFFLSFAGDKRRVAYAPSLAHTSFRPENFDKGKVAKLLSKFDYLSVREGETVPLFQPLVNKKIEVTLDPTLLLDADAYAGMANAYIKEGPYIFTYLLRECPELIESATAMANEGSYIYYISEKDLHIPNSVNLFGAGPEEFVSLIAHADAVLTNSFHATVFSILFHRPFRVFATDESASRMHNLLGKLGILKRSVADVDASPVADENWNEVDRRLSDLRKGSWDYLRRALS</sequence>
<name>A0ABT7XH97_9ACTN</name>
<reference evidence="2" key="2">
    <citation type="submission" date="2024-05" db="EMBL/GenBank/DDBJ databases">
        <title>Identification and characterization of horizontal gene transfer across gut microbiota members of farm animals based on homology search.</title>
        <authorList>
            <person name="Schwarzerova J."/>
            <person name="Nykrynova M."/>
            <person name="Jureckova K."/>
            <person name="Cejkova D."/>
            <person name="Rychlik I."/>
        </authorList>
    </citation>
    <scope>NUCLEOTIDE SEQUENCE</scope>
    <source>
        <strain evidence="2">176_SSukc20</strain>
    </source>
</reference>
<evidence type="ECO:0000313" key="3">
    <source>
        <dbReference type="Proteomes" id="UP001168435"/>
    </source>
</evidence>
<comment type="caution">
    <text evidence="2">The sequence shown here is derived from an EMBL/GenBank/DDBJ whole genome shotgun (WGS) entry which is preliminary data.</text>
</comment>
<keyword evidence="2" id="KW-0328">Glycosyltransferase</keyword>
<proteinExistence type="predicted"/>
<dbReference type="Pfam" id="PF04230">
    <property type="entry name" value="PS_pyruv_trans"/>
    <property type="match status" value="1"/>
</dbReference>
<dbReference type="InterPro" id="IPR007345">
    <property type="entry name" value="Polysacch_pyruvyl_Trfase"/>
</dbReference>
<evidence type="ECO:0000259" key="1">
    <source>
        <dbReference type="Pfam" id="PF04230"/>
    </source>
</evidence>
<accession>A0ABT7XH97</accession>
<feature type="domain" description="Polysaccharide pyruvyl transferase" evidence="1">
    <location>
        <begin position="8"/>
        <end position="295"/>
    </location>
</feature>
<protein>
    <submittedName>
        <fullName evidence="2">Polysaccharide pyruvyl transferase family protein</fullName>
        <ecNumber evidence="2">2.4.-.-</ecNumber>
    </submittedName>
</protein>
<organism evidence="2 3">
    <name type="scientific">Collinsella ihumii</name>
    <dbReference type="NCBI Taxonomy" id="1720204"/>
    <lineage>
        <taxon>Bacteria</taxon>
        <taxon>Bacillati</taxon>
        <taxon>Actinomycetota</taxon>
        <taxon>Coriobacteriia</taxon>
        <taxon>Coriobacteriales</taxon>
        <taxon>Coriobacteriaceae</taxon>
        <taxon>Collinsella</taxon>
    </lineage>
</organism>
<dbReference type="EC" id="2.4.-.-" evidence="2"/>
<dbReference type="GO" id="GO:0016757">
    <property type="term" value="F:glycosyltransferase activity"/>
    <property type="evidence" value="ECO:0007669"/>
    <property type="project" value="UniProtKB-KW"/>
</dbReference>
<reference evidence="2" key="1">
    <citation type="submission" date="2023-06" db="EMBL/GenBank/DDBJ databases">
        <authorList>
            <person name="Zeman M."/>
            <person name="Kubasova T."/>
            <person name="Jahodarova E."/>
            <person name="Nykrynova M."/>
            <person name="Rychlik I."/>
        </authorList>
    </citation>
    <scope>NUCLEOTIDE SEQUENCE</scope>
    <source>
        <strain evidence="2">176_SSukc20</strain>
    </source>
</reference>
<dbReference type="EMBL" id="JAUEIQ010000012">
    <property type="protein sequence ID" value="MDN0064726.1"/>
    <property type="molecule type" value="Genomic_DNA"/>
</dbReference>
<evidence type="ECO:0000313" key="2">
    <source>
        <dbReference type="EMBL" id="MDN0064726.1"/>
    </source>
</evidence>
<gene>
    <name evidence="2" type="ORF">QVN30_10460</name>
</gene>